<reference evidence="1" key="1">
    <citation type="submission" date="2014-11" db="EMBL/GenBank/DDBJ databases">
        <authorList>
            <person name="Amaro Gonzalez C."/>
        </authorList>
    </citation>
    <scope>NUCLEOTIDE SEQUENCE</scope>
</reference>
<organism evidence="1">
    <name type="scientific">Anguilla anguilla</name>
    <name type="common">European freshwater eel</name>
    <name type="synonym">Muraena anguilla</name>
    <dbReference type="NCBI Taxonomy" id="7936"/>
    <lineage>
        <taxon>Eukaryota</taxon>
        <taxon>Metazoa</taxon>
        <taxon>Chordata</taxon>
        <taxon>Craniata</taxon>
        <taxon>Vertebrata</taxon>
        <taxon>Euteleostomi</taxon>
        <taxon>Actinopterygii</taxon>
        <taxon>Neopterygii</taxon>
        <taxon>Teleostei</taxon>
        <taxon>Anguilliformes</taxon>
        <taxon>Anguillidae</taxon>
        <taxon>Anguilla</taxon>
    </lineage>
</organism>
<dbReference type="AlphaFoldDB" id="A0A0E9PNX6"/>
<protein>
    <submittedName>
        <fullName evidence="1">Uncharacterized protein</fullName>
    </submittedName>
</protein>
<sequence length="26" mass="2909">MINLTRVTVKSTITKELSLIKLTFAS</sequence>
<proteinExistence type="predicted"/>
<evidence type="ECO:0000313" key="1">
    <source>
        <dbReference type="EMBL" id="JAH05997.1"/>
    </source>
</evidence>
<accession>A0A0E9PNX6</accession>
<dbReference type="EMBL" id="GBXM01102580">
    <property type="protein sequence ID" value="JAH05997.1"/>
    <property type="molecule type" value="Transcribed_RNA"/>
</dbReference>
<reference evidence="1" key="2">
    <citation type="journal article" date="2015" name="Fish Shellfish Immunol.">
        <title>Early steps in the European eel (Anguilla anguilla)-Vibrio vulnificus interaction in the gills: Role of the RtxA13 toxin.</title>
        <authorList>
            <person name="Callol A."/>
            <person name="Pajuelo D."/>
            <person name="Ebbesson L."/>
            <person name="Teles M."/>
            <person name="MacKenzie S."/>
            <person name="Amaro C."/>
        </authorList>
    </citation>
    <scope>NUCLEOTIDE SEQUENCE</scope>
</reference>
<name>A0A0E9PNX6_ANGAN</name>